<dbReference type="PANTHER" id="PTHR46230">
    <property type="match status" value="1"/>
</dbReference>
<gene>
    <name evidence="2" type="ORF">GGR88_002083</name>
</gene>
<dbReference type="InterPro" id="IPR036065">
    <property type="entry name" value="BolA-like_sf"/>
</dbReference>
<dbReference type="RefSeq" id="WP_167954642.1">
    <property type="nucleotide sequence ID" value="NZ_JAATJE010000002.1"/>
</dbReference>
<comment type="similarity">
    <text evidence="1">Belongs to the BolA/IbaG family.</text>
</comment>
<protein>
    <submittedName>
        <fullName evidence="2">BolA protein</fullName>
    </submittedName>
</protein>
<dbReference type="PANTHER" id="PTHR46230:SF7">
    <property type="entry name" value="BOLA-LIKE PROTEIN 1"/>
    <property type="match status" value="1"/>
</dbReference>
<dbReference type="Gene3D" id="3.30.300.90">
    <property type="entry name" value="BolA-like"/>
    <property type="match status" value="1"/>
</dbReference>
<dbReference type="EMBL" id="JAATJE010000002">
    <property type="protein sequence ID" value="NJC34569.1"/>
    <property type="molecule type" value="Genomic_DNA"/>
</dbReference>
<dbReference type="PIRSF" id="PIRSF003113">
    <property type="entry name" value="BolA"/>
    <property type="match status" value="1"/>
</dbReference>
<reference evidence="2 3" key="1">
    <citation type="submission" date="2020-03" db="EMBL/GenBank/DDBJ databases">
        <title>Genomic Encyclopedia of Type Strains, Phase IV (KMG-IV): sequencing the most valuable type-strain genomes for metagenomic binning, comparative biology and taxonomic classification.</title>
        <authorList>
            <person name="Goeker M."/>
        </authorList>
    </citation>
    <scope>NUCLEOTIDE SEQUENCE [LARGE SCALE GENOMIC DNA]</scope>
    <source>
        <strain evidence="2 3">DSM 27651</strain>
    </source>
</reference>
<evidence type="ECO:0000313" key="3">
    <source>
        <dbReference type="Proteomes" id="UP000734218"/>
    </source>
</evidence>
<dbReference type="InterPro" id="IPR002634">
    <property type="entry name" value="BolA"/>
</dbReference>
<sequence length="96" mass="10354">MTGGLRGPVAAEIEKRLIAALSPTRLDVADDSELHRGHAGHDARGESHFTVRIEADAFAGQSRVQRQRMVNRALADLLAERVHALAIVARAPGEPQ</sequence>
<name>A0ABX0XP57_9SPHN</name>
<proteinExistence type="inferred from homology"/>
<dbReference type="Proteomes" id="UP000734218">
    <property type="component" value="Unassembled WGS sequence"/>
</dbReference>
<dbReference type="SUPFAM" id="SSF82657">
    <property type="entry name" value="BolA-like"/>
    <property type="match status" value="1"/>
</dbReference>
<accession>A0ABX0XP57</accession>
<evidence type="ECO:0000256" key="1">
    <source>
        <dbReference type="RuleBase" id="RU003860"/>
    </source>
</evidence>
<comment type="caution">
    <text evidence="2">The sequence shown here is derived from an EMBL/GenBank/DDBJ whole genome shotgun (WGS) entry which is preliminary data.</text>
</comment>
<evidence type="ECO:0000313" key="2">
    <source>
        <dbReference type="EMBL" id="NJC34569.1"/>
    </source>
</evidence>
<dbReference type="Pfam" id="PF01722">
    <property type="entry name" value="BolA"/>
    <property type="match status" value="1"/>
</dbReference>
<organism evidence="2 3">
    <name type="scientific">Sphingomonas jejuensis</name>
    <dbReference type="NCBI Taxonomy" id="904715"/>
    <lineage>
        <taxon>Bacteria</taxon>
        <taxon>Pseudomonadati</taxon>
        <taxon>Pseudomonadota</taxon>
        <taxon>Alphaproteobacteria</taxon>
        <taxon>Sphingomonadales</taxon>
        <taxon>Sphingomonadaceae</taxon>
        <taxon>Sphingomonas</taxon>
    </lineage>
</organism>
<keyword evidence="3" id="KW-1185">Reference proteome</keyword>